<evidence type="ECO:0008006" key="5">
    <source>
        <dbReference type="Google" id="ProtNLM"/>
    </source>
</evidence>
<protein>
    <recommendedName>
        <fullName evidence="5">Collagen-like protein</fullName>
    </recommendedName>
</protein>
<feature type="compositionally biased region" description="Pro residues" evidence="1">
    <location>
        <begin position="91"/>
        <end position="101"/>
    </location>
</feature>
<dbReference type="PANTHER" id="PTHR24637">
    <property type="entry name" value="COLLAGEN"/>
    <property type="match status" value="1"/>
</dbReference>
<proteinExistence type="predicted"/>
<keyword evidence="4" id="KW-1185">Reference proteome</keyword>
<accession>A0ABT2HZ69</accession>
<gene>
    <name evidence="3" type="ORF">M3D15_09800</name>
</gene>
<feature type="compositionally biased region" description="Pro residues" evidence="1">
    <location>
        <begin position="132"/>
        <end position="141"/>
    </location>
</feature>
<reference evidence="3 4" key="1">
    <citation type="submission" date="2022-04" db="EMBL/GenBank/DDBJ databases">
        <title>Human microbiome associated bacterial genomes.</title>
        <authorList>
            <person name="Sandstrom S."/>
            <person name="Salamzade R."/>
            <person name="Kalan L.R."/>
        </authorList>
    </citation>
    <scope>NUCLEOTIDE SEQUENCE [LARGE SCALE GENOMIC DNA]</scope>
    <source>
        <strain evidence="4">p3-SID1799</strain>
    </source>
</reference>
<keyword evidence="2" id="KW-0812">Transmembrane</keyword>
<feature type="compositionally biased region" description="Low complexity" evidence="1">
    <location>
        <begin position="170"/>
        <end position="184"/>
    </location>
</feature>
<name>A0ABT2HZ69_9MICO</name>
<evidence type="ECO:0000313" key="3">
    <source>
        <dbReference type="EMBL" id="MCT2043615.1"/>
    </source>
</evidence>
<dbReference type="EMBL" id="JALXSQ010000059">
    <property type="protein sequence ID" value="MCT2043615.1"/>
    <property type="molecule type" value="Genomic_DNA"/>
</dbReference>
<dbReference type="RefSeq" id="WP_260104711.1">
    <property type="nucleotide sequence ID" value="NZ_JALXSQ010000059.1"/>
</dbReference>
<organism evidence="3 4">
    <name type="scientific">Pseudoclavibacter albus</name>
    <dbReference type="NCBI Taxonomy" id="272241"/>
    <lineage>
        <taxon>Bacteria</taxon>
        <taxon>Bacillati</taxon>
        <taxon>Actinomycetota</taxon>
        <taxon>Actinomycetes</taxon>
        <taxon>Micrococcales</taxon>
        <taxon>Microbacteriaceae</taxon>
        <taxon>Pseudoclavibacter</taxon>
    </lineage>
</organism>
<evidence type="ECO:0000256" key="1">
    <source>
        <dbReference type="SAM" id="MobiDB-lite"/>
    </source>
</evidence>
<dbReference type="PANTHER" id="PTHR24637:SF420">
    <property type="entry name" value="NEMATODE CUTICLE COLLAGEN N-TERMINAL DOMAIN-CONTAINING PROTEIN"/>
    <property type="match status" value="1"/>
</dbReference>
<keyword evidence="2" id="KW-0472">Membrane</keyword>
<sequence length="228" mass="23002">MSDRVDTSPTEVLDERVARLHDELQAQASRRRRRRGSSSTVAVIVLGLIASAAFGYIMWRNQQLAQAHAAQQVIIEELHQQLLDEGVTPAYDPPAPDPGLPGEPGVPGKNGKDGEPGPPGAPGRDGESVQGPPGPEGPPGPAGESITGPQGPAGESVVGPAGPAGESIVGPKGDPGAAGADGRGITSAVCDPATGRWQLTWTDGATTDAGPCIYIPAPEATTTPGGTP</sequence>
<comment type="caution">
    <text evidence="3">The sequence shown here is derived from an EMBL/GenBank/DDBJ whole genome shotgun (WGS) entry which is preliminary data.</text>
</comment>
<evidence type="ECO:0000313" key="4">
    <source>
        <dbReference type="Proteomes" id="UP001525379"/>
    </source>
</evidence>
<keyword evidence="2" id="KW-1133">Transmembrane helix</keyword>
<evidence type="ECO:0000256" key="2">
    <source>
        <dbReference type="SAM" id="Phobius"/>
    </source>
</evidence>
<feature type="transmembrane region" description="Helical" evidence="2">
    <location>
        <begin position="40"/>
        <end position="59"/>
    </location>
</feature>
<dbReference type="Proteomes" id="UP001525379">
    <property type="component" value="Unassembled WGS sequence"/>
</dbReference>
<feature type="region of interest" description="Disordered" evidence="1">
    <location>
        <begin position="87"/>
        <end position="184"/>
    </location>
</feature>